<evidence type="ECO:0000313" key="3">
    <source>
        <dbReference type="EMBL" id="MFC6378100.1"/>
    </source>
</evidence>
<protein>
    <submittedName>
        <fullName evidence="3">SAF domain-containing protein</fullName>
    </submittedName>
</protein>
<evidence type="ECO:0000259" key="2">
    <source>
        <dbReference type="Pfam" id="PF08666"/>
    </source>
</evidence>
<organism evidence="3 4">
    <name type="scientific">Tatumella terrea</name>
    <dbReference type="NCBI Taxonomy" id="419007"/>
    <lineage>
        <taxon>Bacteria</taxon>
        <taxon>Pseudomonadati</taxon>
        <taxon>Pseudomonadota</taxon>
        <taxon>Gammaproteobacteria</taxon>
        <taxon>Enterobacterales</taxon>
        <taxon>Erwiniaceae</taxon>
        <taxon>Tatumella</taxon>
    </lineage>
</organism>
<dbReference type="CDD" id="cd11614">
    <property type="entry name" value="SAF_CpaB_FlgA_like"/>
    <property type="match status" value="1"/>
</dbReference>
<accession>A0ABW1VYR1</accession>
<feature type="domain" description="SAF" evidence="2">
    <location>
        <begin position="41"/>
        <end position="91"/>
    </location>
</feature>
<dbReference type="Pfam" id="PF08666">
    <property type="entry name" value="SAF"/>
    <property type="match status" value="1"/>
</dbReference>
<sequence length="251" mass="27474">MNQRLLVIIAVLLLVVGASGLLMSGQSSPSDNPEEGQKQVTYFVTARALSAGSRLTDDDFTRQTGSAGETPSGMPDSPVGYYLQVDKAAGERLSAGEMTLTDPADQQPGKNMIRYSALIPERYTGAIQHLRPGDWVDVYLRFDAKRPETQGMHRRSLINGESRLNLFRIFKARRVISRPGKASASLLARQSLIEVDDSAAGKGSLSVDIELSQADLKRLFLVTAHYELVLFPVVREEQPRVTAGKMQGKAK</sequence>
<dbReference type="Proteomes" id="UP001596230">
    <property type="component" value="Unassembled WGS sequence"/>
</dbReference>
<evidence type="ECO:0000313" key="4">
    <source>
        <dbReference type="Proteomes" id="UP001596230"/>
    </source>
</evidence>
<dbReference type="EMBL" id="JBHSUB010000008">
    <property type="protein sequence ID" value="MFC6378100.1"/>
    <property type="molecule type" value="Genomic_DNA"/>
</dbReference>
<name>A0ABW1VYR1_9GAMM</name>
<gene>
    <name evidence="3" type="ORF">ACFP9W_08370</name>
</gene>
<reference evidence="4" key="1">
    <citation type="journal article" date="2019" name="Int. J. Syst. Evol. Microbiol.">
        <title>The Global Catalogue of Microorganisms (GCM) 10K type strain sequencing project: providing services to taxonomists for standard genome sequencing and annotation.</title>
        <authorList>
            <consortium name="The Broad Institute Genomics Platform"/>
            <consortium name="The Broad Institute Genome Sequencing Center for Infectious Disease"/>
            <person name="Wu L."/>
            <person name="Ma J."/>
        </authorList>
    </citation>
    <scope>NUCLEOTIDE SEQUENCE [LARGE SCALE GENOMIC DNA]</scope>
    <source>
        <strain evidence="4">CGMCC 1.18518</strain>
    </source>
</reference>
<dbReference type="RefSeq" id="WP_385949329.1">
    <property type="nucleotide sequence ID" value="NZ_JBHSUB010000008.1"/>
</dbReference>
<comment type="caution">
    <text evidence="3">The sequence shown here is derived from an EMBL/GenBank/DDBJ whole genome shotgun (WGS) entry which is preliminary data.</text>
</comment>
<proteinExistence type="predicted"/>
<dbReference type="InterPro" id="IPR013974">
    <property type="entry name" value="SAF"/>
</dbReference>
<evidence type="ECO:0000256" key="1">
    <source>
        <dbReference type="SAM" id="MobiDB-lite"/>
    </source>
</evidence>
<keyword evidence="4" id="KW-1185">Reference proteome</keyword>
<feature type="region of interest" description="Disordered" evidence="1">
    <location>
        <begin position="54"/>
        <end position="80"/>
    </location>
</feature>